<proteinExistence type="predicted"/>
<dbReference type="SUPFAM" id="SSF52540">
    <property type="entry name" value="P-loop containing nucleoside triphosphate hydrolases"/>
    <property type="match status" value="1"/>
</dbReference>
<dbReference type="PANTHER" id="PTHR43681">
    <property type="entry name" value="TRANSMEMBRANE GTPASE FZO"/>
    <property type="match status" value="1"/>
</dbReference>
<dbReference type="InterPro" id="IPR051943">
    <property type="entry name" value="TRAFAC_Dynamin-like_GTPase"/>
</dbReference>
<dbReference type="PANTHER" id="PTHR43681:SF1">
    <property type="entry name" value="SARCALUMENIN"/>
    <property type="match status" value="1"/>
</dbReference>
<dbReference type="Gene3D" id="1.10.268.20">
    <property type="match status" value="1"/>
</dbReference>
<evidence type="ECO:0000259" key="1">
    <source>
        <dbReference type="Pfam" id="PF16880"/>
    </source>
</evidence>
<dbReference type="AlphaFoldDB" id="A0A915IEF2"/>
<dbReference type="Gene3D" id="3.40.50.300">
    <property type="entry name" value="P-loop containing nucleotide triphosphate hydrolases"/>
    <property type="match status" value="1"/>
</dbReference>
<reference evidence="3" key="1">
    <citation type="submission" date="2022-11" db="UniProtKB">
        <authorList>
            <consortium name="WormBaseParasite"/>
        </authorList>
    </citation>
    <scope>IDENTIFICATION</scope>
</reference>
<accession>A0A915IEF2</accession>
<evidence type="ECO:0000313" key="2">
    <source>
        <dbReference type="Proteomes" id="UP000887565"/>
    </source>
</evidence>
<protein>
    <submittedName>
        <fullName evidence="3">EH domain-containing protein</fullName>
    </submittedName>
</protein>
<evidence type="ECO:0000313" key="3">
    <source>
        <dbReference type="WBParaSite" id="nRc.2.0.1.t12277-RA"/>
    </source>
</evidence>
<dbReference type="WBParaSite" id="nRc.2.0.1.t12277-RA">
    <property type="protein sequence ID" value="nRc.2.0.1.t12277-RA"/>
    <property type="gene ID" value="nRc.2.0.1.g12277"/>
</dbReference>
<sequence>MTGVQSKESSRGYGHIADILLRKSDRQETLPLDDPRSEKLYDDLQTIYERKIRPLELATKFSDLKIDSITGDEIRSKPVVLLVGPWSTGKTTFLKYLLDISDQIDRLDT</sequence>
<dbReference type="Pfam" id="PF16880">
    <property type="entry name" value="EHD_N"/>
    <property type="match status" value="1"/>
</dbReference>
<feature type="domain" description="EH" evidence="1">
    <location>
        <begin position="44"/>
        <end position="70"/>
    </location>
</feature>
<dbReference type="Proteomes" id="UP000887565">
    <property type="component" value="Unplaced"/>
</dbReference>
<keyword evidence="2" id="KW-1185">Reference proteome</keyword>
<name>A0A915IEF2_ROMCU</name>
<dbReference type="InterPro" id="IPR027417">
    <property type="entry name" value="P-loop_NTPase"/>
</dbReference>
<organism evidence="2 3">
    <name type="scientific">Romanomermis culicivorax</name>
    <name type="common">Nematode worm</name>
    <dbReference type="NCBI Taxonomy" id="13658"/>
    <lineage>
        <taxon>Eukaryota</taxon>
        <taxon>Metazoa</taxon>
        <taxon>Ecdysozoa</taxon>
        <taxon>Nematoda</taxon>
        <taxon>Enoplea</taxon>
        <taxon>Dorylaimia</taxon>
        <taxon>Mermithida</taxon>
        <taxon>Mermithoidea</taxon>
        <taxon>Mermithidae</taxon>
        <taxon>Romanomermis</taxon>
    </lineage>
</organism>
<dbReference type="InterPro" id="IPR031692">
    <property type="entry name" value="EHD_N"/>
</dbReference>